<proteinExistence type="predicted"/>
<dbReference type="Proteomes" id="UP001066276">
    <property type="component" value="Chromosome 6"/>
</dbReference>
<evidence type="ECO:0000313" key="2">
    <source>
        <dbReference type="Proteomes" id="UP001066276"/>
    </source>
</evidence>
<dbReference type="AlphaFoldDB" id="A0AAV7QE92"/>
<comment type="caution">
    <text evidence="1">The sequence shown here is derived from an EMBL/GenBank/DDBJ whole genome shotgun (WGS) entry which is preliminary data.</text>
</comment>
<keyword evidence="2" id="KW-1185">Reference proteome</keyword>
<organism evidence="1 2">
    <name type="scientific">Pleurodeles waltl</name>
    <name type="common">Iberian ribbed newt</name>
    <dbReference type="NCBI Taxonomy" id="8319"/>
    <lineage>
        <taxon>Eukaryota</taxon>
        <taxon>Metazoa</taxon>
        <taxon>Chordata</taxon>
        <taxon>Craniata</taxon>
        <taxon>Vertebrata</taxon>
        <taxon>Euteleostomi</taxon>
        <taxon>Amphibia</taxon>
        <taxon>Batrachia</taxon>
        <taxon>Caudata</taxon>
        <taxon>Salamandroidea</taxon>
        <taxon>Salamandridae</taxon>
        <taxon>Pleurodelinae</taxon>
        <taxon>Pleurodeles</taxon>
    </lineage>
</organism>
<protein>
    <submittedName>
        <fullName evidence="1">Uncharacterized protein</fullName>
    </submittedName>
</protein>
<evidence type="ECO:0000313" key="1">
    <source>
        <dbReference type="EMBL" id="KAJ1136588.1"/>
    </source>
</evidence>
<sequence>MLNGVKVFKSATELFVLPVGCEGARSRLPLEMTLGSDWRELLTVMASGGQSDIVMHCMWITQRDLASAPELSVAVPHAGGNLKIWLVAPPNV</sequence>
<name>A0AAV7QE92_PLEWA</name>
<dbReference type="EMBL" id="JANPWB010000010">
    <property type="protein sequence ID" value="KAJ1136588.1"/>
    <property type="molecule type" value="Genomic_DNA"/>
</dbReference>
<gene>
    <name evidence="1" type="ORF">NDU88_003003</name>
</gene>
<accession>A0AAV7QE92</accession>
<reference evidence="1" key="1">
    <citation type="journal article" date="2022" name="bioRxiv">
        <title>Sequencing and chromosome-scale assembly of the giantPleurodeles waltlgenome.</title>
        <authorList>
            <person name="Brown T."/>
            <person name="Elewa A."/>
            <person name="Iarovenko S."/>
            <person name="Subramanian E."/>
            <person name="Araus A.J."/>
            <person name="Petzold A."/>
            <person name="Susuki M."/>
            <person name="Suzuki K.-i.T."/>
            <person name="Hayashi T."/>
            <person name="Toyoda A."/>
            <person name="Oliveira C."/>
            <person name="Osipova E."/>
            <person name="Leigh N.D."/>
            <person name="Simon A."/>
            <person name="Yun M.H."/>
        </authorList>
    </citation>
    <scope>NUCLEOTIDE SEQUENCE</scope>
    <source>
        <strain evidence="1">20211129_DDA</strain>
        <tissue evidence="1">Liver</tissue>
    </source>
</reference>